<evidence type="ECO:0000313" key="1">
    <source>
        <dbReference type="EMBL" id="KAJ8117245.1"/>
    </source>
</evidence>
<sequence>MASKRKASAMAASASEEPTDPSDELMFLCLGGGNEVGRSCHIIQYKGKTVMLDAGQHPAYDGLASLPFFDDFDLSTVDVLLISHLLDLQGLVLAVSAILFKPMLTEASFHIDHAASLPYVLTKTNFRGRVFMTHPTKAIYKWLIQDSPVYTEQDHLNSCPQIEAIDYHTTHTISSIRITPYPAGHVLGAAMFLIEIAGLNILFTGDYSREQDRHLISAEVPRGVKVDVLITESTYGVSTHVPRLEREQALMKSVTNVLNRGGRVLMPVFALGRAQELMLILDEYWGKHAEFQRFPIYYASNLARKCMVVYQTYVGAMNDNIKRLFRERMAEAEAAGEGGGKGGPWDFKYVRSLKSLDRFDDVGGCVMLASPGMLQNGVSRELLERWAPSDKNGVIITGYSVEGTMAKHIVQEPDQIQAVMSRNINTIRRAPGADSEKIMIPRRCSVAEYSFAAHVDGQENREFIEEISAPVVILVHGEQHNMMRLKSKLLSLNANKAEKDKTKVYSPRNCEELRIPFKTDKVAKVVGKLASIPPPGQLSSLEGSEAELVAGVIVQNDFKMSLMDPEDLRDAAGIDLIKWALESTFGSIEALPETRAKKTSDDDGTVDGKDEMTDVDEEVAHVVAAYLVMGCVTVRYRTDAVMAVLLSTESSPAAVKRSASKHSHSHDDNLPSRNPHASLTPQERLERLFLFLEAQFGADAVAPVATPKLPPMARDKKPKKSGEGDDADSDASMELSDDDEEEERLLELRQKAELERLHKIGIPVPGITITVDKMMATVWLEDLEVECNQKVLADRVKAIVERAVEVTAPLWA</sequence>
<gene>
    <name evidence="1" type="ORF">ONZ43_g4254</name>
</gene>
<name>A0ACC2IPU3_9PEZI</name>
<accession>A0ACC2IPU3</accession>
<protein>
    <submittedName>
        <fullName evidence="1">Uncharacterized protein</fullName>
    </submittedName>
</protein>
<reference evidence="1" key="1">
    <citation type="submission" date="2022-11" db="EMBL/GenBank/DDBJ databases">
        <title>Genome Sequence of Nemania bipapillata.</title>
        <authorList>
            <person name="Buettner E."/>
        </authorList>
    </citation>
    <scope>NUCLEOTIDE SEQUENCE</scope>
    <source>
        <strain evidence="1">CP14</strain>
    </source>
</reference>
<evidence type="ECO:0000313" key="2">
    <source>
        <dbReference type="Proteomes" id="UP001153334"/>
    </source>
</evidence>
<organism evidence="1 2">
    <name type="scientific">Nemania bipapillata</name>
    <dbReference type="NCBI Taxonomy" id="110536"/>
    <lineage>
        <taxon>Eukaryota</taxon>
        <taxon>Fungi</taxon>
        <taxon>Dikarya</taxon>
        <taxon>Ascomycota</taxon>
        <taxon>Pezizomycotina</taxon>
        <taxon>Sordariomycetes</taxon>
        <taxon>Xylariomycetidae</taxon>
        <taxon>Xylariales</taxon>
        <taxon>Xylariaceae</taxon>
        <taxon>Nemania</taxon>
    </lineage>
</organism>
<keyword evidence="2" id="KW-1185">Reference proteome</keyword>
<comment type="caution">
    <text evidence="1">The sequence shown here is derived from an EMBL/GenBank/DDBJ whole genome shotgun (WGS) entry which is preliminary data.</text>
</comment>
<dbReference type="EMBL" id="JAPESX010001117">
    <property type="protein sequence ID" value="KAJ8117245.1"/>
    <property type="molecule type" value="Genomic_DNA"/>
</dbReference>
<proteinExistence type="predicted"/>
<dbReference type="Proteomes" id="UP001153334">
    <property type="component" value="Unassembled WGS sequence"/>
</dbReference>